<keyword evidence="1" id="KW-0460">Magnesium</keyword>
<keyword evidence="1" id="KW-0548">Nucleotidyltransferase</keyword>
<dbReference type="PANTHER" id="PTHR12066">
    <property type="entry name" value="TELOMERASE REVERSE TRANSCRIPTASE"/>
    <property type="match status" value="1"/>
</dbReference>
<evidence type="ECO:0000256" key="2">
    <source>
        <dbReference type="SAM" id="Phobius"/>
    </source>
</evidence>
<dbReference type="GO" id="GO:0000333">
    <property type="term" value="C:telomerase catalytic core complex"/>
    <property type="evidence" value="ECO:0007669"/>
    <property type="project" value="TreeGrafter"/>
</dbReference>
<feature type="transmembrane region" description="Helical" evidence="2">
    <location>
        <begin position="50"/>
        <end position="71"/>
    </location>
</feature>
<keyword evidence="2" id="KW-1133">Transmembrane helix</keyword>
<evidence type="ECO:0000313" key="4">
    <source>
        <dbReference type="EMBL" id="KAK4186480.1"/>
    </source>
</evidence>
<keyword evidence="1" id="KW-0808">Transferase</keyword>
<dbReference type="EC" id="2.7.7.49" evidence="1"/>
<organism evidence="4 5">
    <name type="scientific">Podospora australis</name>
    <dbReference type="NCBI Taxonomy" id="1536484"/>
    <lineage>
        <taxon>Eukaryota</taxon>
        <taxon>Fungi</taxon>
        <taxon>Dikarya</taxon>
        <taxon>Ascomycota</taxon>
        <taxon>Pezizomycotina</taxon>
        <taxon>Sordariomycetes</taxon>
        <taxon>Sordariomycetidae</taxon>
        <taxon>Sordariales</taxon>
        <taxon>Podosporaceae</taxon>
        <taxon>Podospora</taxon>
    </lineage>
</organism>
<evidence type="ECO:0000259" key="3">
    <source>
        <dbReference type="Pfam" id="PF21399"/>
    </source>
</evidence>
<dbReference type="GO" id="GO:0070034">
    <property type="term" value="F:telomerase RNA binding"/>
    <property type="evidence" value="ECO:0007669"/>
    <property type="project" value="TreeGrafter"/>
</dbReference>
<dbReference type="Pfam" id="PF21399">
    <property type="entry name" value="TERT_C"/>
    <property type="match status" value="1"/>
</dbReference>
<reference evidence="4" key="2">
    <citation type="submission" date="2023-05" db="EMBL/GenBank/DDBJ databases">
        <authorList>
            <consortium name="Lawrence Berkeley National Laboratory"/>
            <person name="Steindorff A."/>
            <person name="Hensen N."/>
            <person name="Bonometti L."/>
            <person name="Westerberg I."/>
            <person name="Brannstrom I.O."/>
            <person name="Guillou S."/>
            <person name="Cros-Aarteil S."/>
            <person name="Calhoun S."/>
            <person name="Haridas S."/>
            <person name="Kuo A."/>
            <person name="Mondo S."/>
            <person name="Pangilinan J."/>
            <person name="Riley R."/>
            <person name="Labutti K."/>
            <person name="Andreopoulos B."/>
            <person name="Lipzen A."/>
            <person name="Chen C."/>
            <person name="Yanf M."/>
            <person name="Daum C."/>
            <person name="Ng V."/>
            <person name="Clum A."/>
            <person name="Ohm R."/>
            <person name="Martin F."/>
            <person name="Silar P."/>
            <person name="Natvig D."/>
            <person name="Lalanne C."/>
            <person name="Gautier V."/>
            <person name="Ament-Velasquez S.L."/>
            <person name="Kruys A."/>
            <person name="Hutchinson M.I."/>
            <person name="Powell A.J."/>
            <person name="Barry K."/>
            <person name="Miller A.N."/>
            <person name="Grigoriev I.V."/>
            <person name="Debuchy R."/>
            <person name="Gladieux P."/>
            <person name="Thoren M.H."/>
            <person name="Johannesson H."/>
        </authorList>
    </citation>
    <scope>NUCLEOTIDE SEQUENCE</scope>
    <source>
        <strain evidence="4">PSN309</strain>
    </source>
</reference>
<reference evidence="4" key="1">
    <citation type="journal article" date="2023" name="Mol. Phylogenet. Evol.">
        <title>Genome-scale phylogeny and comparative genomics of the fungal order Sordariales.</title>
        <authorList>
            <person name="Hensen N."/>
            <person name="Bonometti L."/>
            <person name="Westerberg I."/>
            <person name="Brannstrom I.O."/>
            <person name="Guillou S."/>
            <person name="Cros-Aarteil S."/>
            <person name="Calhoun S."/>
            <person name="Haridas S."/>
            <person name="Kuo A."/>
            <person name="Mondo S."/>
            <person name="Pangilinan J."/>
            <person name="Riley R."/>
            <person name="LaButti K."/>
            <person name="Andreopoulos B."/>
            <person name="Lipzen A."/>
            <person name="Chen C."/>
            <person name="Yan M."/>
            <person name="Daum C."/>
            <person name="Ng V."/>
            <person name="Clum A."/>
            <person name="Steindorff A."/>
            <person name="Ohm R.A."/>
            <person name="Martin F."/>
            <person name="Silar P."/>
            <person name="Natvig D.O."/>
            <person name="Lalanne C."/>
            <person name="Gautier V."/>
            <person name="Ament-Velasquez S.L."/>
            <person name="Kruys A."/>
            <person name="Hutchinson M.I."/>
            <person name="Powell A.J."/>
            <person name="Barry K."/>
            <person name="Miller A.N."/>
            <person name="Grigoriev I.V."/>
            <person name="Debuchy R."/>
            <person name="Gladieux P."/>
            <person name="Hiltunen Thoren M."/>
            <person name="Johannesson H."/>
        </authorList>
    </citation>
    <scope>NUCLEOTIDE SEQUENCE</scope>
    <source>
        <strain evidence="4">PSN309</strain>
    </source>
</reference>
<evidence type="ECO:0000313" key="5">
    <source>
        <dbReference type="Proteomes" id="UP001302126"/>
    </source>
</evidence>
<dbReference type="GO" id="GO:0000781">
    <property type="term" value="C:chromosome, telomeric region"/>
    <property type="evidence" value="ECO:0007669"/>
    <property type="project" value="UniProtKB-SubCell"/>
</dbReference>
<comment type="similarity">
    <text evidence="1">Belongs to the reverse transcriptase family. Telomerase subfamily.</text>
</comment>
<keyword evidence="1" id="KW-0539">Nucleus</keyword>
<dbReference type="Gene3D" id="1.10.357.90">
    <property type="match status" value="1"/>
</dbReference>
<keyword evidence="1" id="KW-0695">RNA-directed DNA polymerase</keyword>
<accession>A0AAN6WQU3</accession>
<dbReference type="Proteomes" id="UP001302126">
    <property type="component" value="Unassembled WGS sequence"/>
</dbReference>
<comment type="catalytic activity">
    <reaction evidence="1">
        <text>DNA(n) + a 2'-deoxyribonucleoside 5'-triphosphate = DNA(n+1) + diphosphate</text>
        <dbReference type="Rhea" id="RHEA:22508"/>
        <dbReference type="Rhea" id="RHEA-COMP:17339"/>
        <dbReference type="Rhea" id="RHEA-COMP:17340"/>
        <dbReference type="ChEBI" id="CHEBI:33019"/>
        <dbReference type="ChEBI" id="CHEBI:61560"/>
        <dbReference type="ChEBI" id="CHEBI:173112"/>
        <dbReference type="EC" id="2.7.7.49"/>
    </reaction>
</comment>
<sequence>MFFDTSHNSRNTVLSNVFTAFTITAAKMWAYIRSLSHSSSTPNNNNKRAVVPVTVIKNTIGSLIDVAFLLMTSKARRERWKGYECSVTKGEVTWLVMVAFRQVLKKKQTGYGEVIAWLEEETVLLSRGKKGGGKVDGKGLVRVVKDLRV</sequence>
<comment type="function">
    <text evidence="1">Telomerase is a ribonucleoprotein enzyme essential for the replication of chromosome termini in most eukaryotes. It elongates telomeres. It is a reverse transcriptase that adds simple sequence repeats to chromosome ends by copying a template sequence within the RNA component of the enzyme.</text>
</comment>
<keyword evidence="1" id="KW-0158">Chromosome</keyword>
<dbReference type="EMBL" id="MU864423">
    <property type="protein sequence ID" value="KAK4186480.1"/>
    <property type="molecule type" value="Genomic_DNA"/>
</dbReference>
<dbReference type="GO" id="GO:0007004">
    <property type="term" value="P:telomere maintenance via telomerase"/>
    <property type="evidence" value="ECO:0007669"/>
    <property type="project" value="TreeGrafter"/>
</dbReference>
<dbReference type="InterPro" id="IPR003545">
    <property type="entry name" value="Telomerase_RT"/>
</dbReference>
<dbReference type="GO" id="GO:0042162">
    <property type="term" value="F:telomeric DNA binding"/>
    <property type="evidence" value="ECO:0007669"/>
    <property type="project" value="TreeGrafter"/>
</dbReference>
<dbReference type="PANTHER" id="PTHR12066:SF0">
    <property type="entry name" value="TELOMERASE REVERSE TRANSCRIPTASE"/>
    <property type="match status" value="1"/>
</dbReference>
<gene>
    <name evidence="4" type="ORF">QBC35DRAFT_501254</name>
</gene>
<protein>
    <recommendedName>
        <fullName evidence="1">Telomerase reverse transcriptase</fullName>
        <ecNumber evidence="1">2.7.7.49</ecNumber>
    </recommendedName>
    <alternativeName>
        <fullName evidence="1">Telomerase catalytic subunit</fullName>
    </alternativeName>
</protein>
<comment type="subcellular location">
    <subcellularLocation>
        <location evidence="1">Nucleus</location>
    </subcellularLocation>
    <subcellularLocation>
        <location evidence="1">Chromosome</location>
        <location evidence="1">Telomere</location>
    </subcellularLocation>
</comment>
<name>A0AAN6WQU3_9PEZI</name>
<dbReference type="InterPro" id="IPR049139">
    <property type="entry name" value="TERT_C"/>
</dbReference>
<keyword evidence="1" id="KW-0779">Telomere</keyword>
<keyword evidence="2" id="KW-0812">Transmembrane</keyword>
<feature type="transmembrane region" description="Helical" evidence="2">
    <location>
        <begin position="12"/>
        <end position="30"/>
    </location>
</feature>
<comment type="caution">
    <text evidence="4">The sequence shown here is derived from an EMBL/GenBank/DDBJ whole genome shotgun (WGS) entry which is preliminary data.</text>
</comment>
<dbReference type="AlphaFoldDB" id="A0AAN6WQU3"/>
<feature type="domain" description="Telomerase reverse transcriptase C-terminal extension" evidence="3">
    <location>
        <begin position="1"/>
        <end position="115"/>
    </location>
</feature>
<keyword evidence="1" id="KW-0479">Metal-binding</keyword>
<keyword evidence="2" id="KW-0472">Membrane</keyword>
<dbReference type="GO" id="GO:0046872">
    <property type="term" value="F:metal ion binding"/>
    <property type="evidence" value="ECO:0007669"/>
    <property type="project" value="UniProtKB-KW"/>
</dbReference>
<dbReference type="GO" id="GO:0003720">
    <property type="term" value="F:telomerase activity"/>
    <property type="evidence" value="ECO:0007669"/>
    <property type="project" value="InterPro"/>
</dbReference>
<proteinExistence type="inferred from homology"/>
<keyword evidence="5" id="KW-1185">Reference proteome</keyword>
<evidence type="ECO:0000256" key="1">
    <source>
        <dbReference type="RuleBase" id="RU365061"/>
    </source>
</evidence>